<keyword evidence="3" id="KW-1185">Reference proteome</keyword>
<dbReference type="Proteomes" id="UP000001591">
    <property type="component" value="Chromosome"/>
</dbReference>
<name>B6IUL4_RHOCS</name>
<proteinExistence type="predicted"/>
<keyword evidence="1" id="KW-0472">Membrane</keyword>
<gene>
    <name evidence="2" type="ordered locus">RC1_2456</name>
</gene>
<evidence type="ECO:0000256" key="1">
    <source>
        <dbReference type="SAM" id="Phobius"/>
    </source>
</evidence>
<keyword evidence="1" id="KW-0812">Transmembrane</keyword>
<feature type="transmembrane region" description="Helical" evidence="1">
    <location>
        <begin position="117"/>
        <end position="133"/>
    </location>
</feature>
<dbReference type="RefSeq" id="WP_012567621.1">
    <property type="nucleotide sequence ID" value="NC_011420.2"/>
</dbReference>
<dbReference type="EMBL" id="CP000613">
    <property type="protein sequence ID" value="ACI99839.1"/>
    <property type="molecule type" value="Genomic_DNA"/>
</dbReference>
<dbReference type="STRING" id="414684.RC1_2456"/>
<reference evidence="2 3" key="1">
    <citation type="journal article" date="2010" name="BMC Genomics">
        <title>Metabolic flexibility revealed in the genome of the cyst-forming alpha-1 proteobacterium Rhodospirillum centenum.</title>
        <authorList>
            <person name="Lu Y.K."/>
            <person name="Marden J."/>
            <person name="Han M."/>
            <person name="Swingley W.D."/>
            <person name="Mastrian S.D."/>
            <person name="Chowdhury S.R."/>
            <person name="Hao J."/>
            <person name="Helmy T."/>
            <person name="Kim S."/>
            <person name="Kurdoglu A.A."/>
            <person name="Matthies H.J."/>
            <person name="Rollo D."/>
            <person name="Stothard P."/>
            <person name="Blankenship R.E."/>
            <person name="Bauer C.E."/>
            <person name="Touchman J.W."/>
        </authorList>
    </citation>
    <scope>NUCLEOTIDE SEQUENCE [LARGE SCALE GENOMIC DNA]</scope>
    <source>
        <strain evidence="3">ATCC 51521 / SW</strain>
    </source>
</reference>
<dbReference type="KEGG" id="rce:RC1_2456"/>
<dbReference type="HOGENOM" id="CLU_1843546_0_0_5"/>
<evidence type="ECO:0000313" key="3">
    <source>
        <dbReference type="Proteomes" id="UP000001591"/>
    </source>
</evidence>
<protein>
    <recommendedName>
        <fullName evidence="4">Transmembrane protein</fullName>
    </recommendedName>
</protein>
<accession>B6IUL4</accession>
<dbReference type="OrthoDB" id="7362417at2"/>
<evidence type="ECO:0000313" key="2">
    <source>
        <dbReference type="EMBL" id="ACI99839.1"/>
    </source>
</evidence>
<sequence>MQRAFSHIANGVLLYAIFYALCWALVVKTALLLPVYEEGGGLWARLDSLLMPFATSMLAAFLAHAGLRLTLKRLKLRLSTSESSASLVFLGVLTVLSFGGALGHVFQGPESGPGRDVVTPLSIVFGAWAGVAWRRRLRL</sequence>
<evidence type="ECO:0008006" key="4">
    <source>
        <dbReference type="Google" id="ProtNLM"/>
    </source>
</evidence>
<feature type="transmembrane region" description="Helical" evidence="1">
    <location>
        <begin position="12"/>
        <end position="36"/>
    </location>
</feature>
<dbReference type="AlphaFoldDB" id="B6IUL4"/>
<organism evidence="2 3">
    <name type="scientific">Rhodospirillum centenum (strain ATCC 51521 / SW)</name>
    <dbReference type="NCBI Taxonomy" id="414684"/>
    <lineage>
        <taxon>Bacteria</taxon>
        <taxon>Pseudomonadati</taxon>
        <taxon>Pseudomonadota</taxon>
        <taxon>Alphaproteobacteria</taxon>
        <taxon>Rhodospirillales</taxon>
        <taxon>Rhodospirillaceae</taxon>
        <taxon>Rhodospirillum</taxon>
    </lineage>
</organism>
<keyword evidence="1" id="KW-1133">Transmembrane helix</keyword>
<feature type="transmembrane region" description="Helical" evidence="1">
    <location>
        <begin position="48"/>
        <end position="67"/>
    </location>
</feature>
<feature type="transmembrane region" description="Helical" evidence="1">
    <location>
        <begin position="87"/>
        <end position="105"/>
    </location>
</feature>